<organism evidence="2 3">
    <name type="scientific">Termititenax aidoneus</name>
    <dbReference type="NCBI Taxonomy" id="2218524"/>
    <lineage>
        <taxon>Bacteria</taxon>
        <taxon>Bacillati</taxon>
        <taxon>Candidatus Margulisiibacteriota</taxon>
        <taxon>Candidatus Termititenacia</taxon>
        <taxon>Candidatus Termititenacales</taxon>
        <taxon>Candidatus Termititenacaceae</taxon>
        <taxon>Candidatus Termititenax</taxon>
    </lineage>
</organism>
<evidence type="ECO:0000256" key="1">
    <source>
        <dbReference type="SAM" id="Phobius"/>
    </source>
</evidence>
<dbReference type="EMBL" id="BGZN01000032">
    <property type="protein sequence ID" value="GBR74150.1"/>
    <property type="molecule type" value="Genomic_DNA"/>
</dbReference>
<evidence type="ECO:0000313" key="2">
    <source>
        <dbReference type="EMBL" id="GBR74150.1"/>
    </source>
</evidence>
<gene>
    <name evidence="2" type="ORF">NO1_1375</name>
</gene>
<keyword evidence="1" id="KW-0812">Transmembrane</keyword>
<reference evidence="2 3" key="1">
    <citation type="journal article" date="2019" name="ISME J.">
        <title>Genome analyses of uncultured TG2/ZB3 bacteria in 'Margulisbacteria' specifically attached to ectosymbiotic spirochetes of protists in the termite gut.</title>
        <authorList>
            <person name="Utami Y.D."/>
            <person name="Kuwahara H."/>
            <person name="Igai K."/>
            <person name="Murakami T."/>
            <person name="Sugaya K."/>
            <person name="Morikawa T."/>
            <person name="Nagura Y."/>
            <person name="Yuki M."/>
            <person name="Deevong P."/>
            <person name="Inoue T."/>
            <person name="Kihara K."/>
            <person name="Lo N."/>
            <person name="Yamada A."/>
            <person name="Ohkuma M."/>
            <person name="Hongoh Y."/>
        </authorList>
    </citation>
    <scope>NUCLEOTIDE SEQUENCE [LARGE SCALE GENOMIC DNA]</scope>
    <source>
        <strain evidence="2">NkOx7-01</strain>
    </source>
</reference>
<accession>A0A388TDZ6</accession>
<protein>
    <submittedName>
        <fullName evidence="2">Uncharacterized protein</fullName>
    </submittedName>
</protein>
<dbReference type="Proteomes" id="UP000269352">
    <property type="component" value="Unassembled WGS sequence"/>
</dbReference>
<feature type="transmembrane region" description="Helical" evidence="1">
    <location>
        <begin position="57"/>
        <end position="80"/>
    </location>
</feature>
<sequence>MIGAIFSLWYLIHGLKKIYNTSTKATIKNKVFLIGVAISIFVPALMFSLPTDLFSNIFAFLMIGWVIIVPILYVFGIFMVSQIRKLRELLKINKEKAELEAREREAVLNSIRAGKLPKIENTIQINLLEKEQLHFITRATLSKITKRNGRKYITKEGRGDFWVSNKRVGFKHPASSFDIKYSKILSCDTYDTDDGLIIYKSGREKPYIFSIMQDNDIANVILSVYLNSD</sequence>
<name>A0A388TDZ6_TERA1</name>
<dbReference type="AlphaFoldDB" id="A0A388TDZ6"/>
<keyword evidence="1" id="KW-1133">Transmembrane helix</keyword>
<evidence type="ECO:0000313" key="3">
    <source>
        <dbReference type="Proteomes" id="UP000269352"/>
    </source>
</evidence>
<keyword evidence="3" id="KW-1185">Reference proteome</keyword>
<proteinExistence type="predicted"/>
<comment type="caution">
    <text evidence="2">The sequence shown here is derived from an EMBL/GenBank/DDBJ whole genome shotgun (WGS) entry which is preliminary data.</text>
</comment>
<keyword evidence="1" id="KW-0472">Membrane</keyword>
<feature type="transmembrane region" description="Helical" evidence="1">
    <location>
        <begin position="31"/>
        <end position="51"/>
    </location>
</feature>